<dbReference type="EMBL" id="BLLF01000012">
    <property type="protein sequence ID" value="GFH05878.1"/>
    <property type="molecule type" value="Genomic_DNA"/>
</dbReference>
<evidence type="ECO:0000313" key="1">
    <source>
        <dbReference type="EMBL" id="GFH05878.1"/>
    </source>
</evidence>
<accession>A0A699YDE0</accession>
<proteinExistence type="predicted"/>
<organism evidence="1 2">
    <name type="scientific">Haematococcus lacustris</name>
    <name type="common">Green alga</name>
    <name type="synonym">Haematococcus pluvialis</name>
    <dbReference type="NCBI Taxonomy" id="44745"/>
    <lineage>
        <taxon>Eukaryota</taxon>
        <taxon>Viridiplantae</taxon>
        <taxon>Chlorophyta</taxon>
        <taxon>core chlorophytes</taxon>
        <taxon>Chlorophyceae</taxon>
        <taxon>CS clade</taxon>
        <taxon>Chlamydomonadales</taxon>
        <taxon>Haematococcaceae</taxon>
        <taxon>Haematococcus</taxon>
    </lineage>
</organism>
<reference evidence="1 2" key="1">
    <citation type="submission" date="2020-02" db="EMBL/GenBank/DDBJ databases">
        <title>Draft genome sequence of Haematococcus lacustris strain NIES-144.</title>
        <authorList>
            <person name="Morimoto D."/>
            <person name="Nakagawa S."/>
            <person name="Yoshida T."/>
            <person name="Sawayama S."/>
        </authorList>
    </citation>
    <scope>NUCLEOTIDE SEQUENCE [LARGE SCALE GENOMIC DNA]</scope>
    <source>
        <strain evidence="1 2">NIES-144</strain>
    </source>
</reference>
<sequence length="63" mass="6397">MGCLGLNITLASPHGKQGSSTCGGAEWHCPAGRMRGAGSWQWAGLLADLAAAPQGAVVILHAW</sequence>
<dbReference type="Proteomes" id="UP000485058">
    <property type="component" value="Unassembled WGS sequence"/>
</dbReference>
<protein>
    <submittedName>
        <fullName evidence="1">Uncharacterized protein</fullName>
    </submittedName>
</protein>
<evidence type="ECO:0000313" key="2">
    <source>
        <dbReference type="Proteomes" id="UP000485058"/>
    </source>
</evidence>
<gene>
    <name evidence="1" type="ORF">HaLaN_00413</name>
</gene>
<dbReference type="AlphaFoldDB" id="A0A699YDE0"/>
<keyword evidence="2" id="KW-1185">Reference proteome</keyword>
<name>A0A699YDE0_HAELA</name>
<comment type="caution">
    <text evidence="1">The sequence shown here is derived from an EMBL/GenBank/DDBJ whole genome shotgun (WGS) entry which is preliminary data.</text>
</comment>